<dbReference type="Proteomes" id="UP000050139">
    <property type="component" value="Unassembled WGS sequence"/>
</dbReference>
<evidence type="ECO:0000313" key="17">
    <source>
        <dbReference type="Proteomes" id="UP000671119"/>
    </source>
</evidence>
<dbReference type="InterPro" id="IPR038332">
    <property type="entry name" value="PPE_sf"/>
</dbReference>
<reference evidence="5 12" key="1">
    <citation type="submission" date="2015-03" db="EMBL/GenBank/DDBJ databases">
        <authorList>
            <consortium name="Pathogen Informatics"/>
            <person name="Murphy D."/>
        </authorList>
    </citation>
    <scope>NUCLEOTIDE SEQUENCE [LARGE SCALE GENOMIC DNA]</scope>
    <source>
        <strain evidence="5 12">0268S</strain>
    </source>
</reference>
<organism evidence="2 11">
    <name type="scientific">Mycobacterium tuberculosis</name>
    <dbReference type="NCBI Taxonomy" id="1773"/>
    <lineage>
        <taxon>Bacteria</taxon>
        <taxon>Bacillati</taxon>
        <taxon>Actinomycetota</taxon>
        <taxon>Actinomycetes</taxon>
        <taxon>Mycobacteriales</taxon>
        <taxon>Mycobacteriaceae</taxon>
        <taxon>Mycobacterium</taxon>
        <taxon>Mycobacterium tuberculosis complex</taxon>
    </lineage>
</organism>
<evidence type="ECO:0000313" key="15">
    <source>
        <dbReference type="Proteomes" id="UP000256381"/>
    </source>
</evidence>
<evidence type="ECO:0000313" key="4">
    <source>
        <dbReference type="EMBL" id="CKT34791.1"/>
    </source>
</evidence>
<evidence type="ECO:0000313" key="11">
    <source>
        <dbReference type="Proteomes" id="UP000049023"/>
    </source>
</evidence>
<sequence length="308" mass="31002">MSFVFAAPEALAAAAADMAGIGSTLNAANVVAAVPTTGVLAAAADEVSTQVAALLSAHAQGYQQLSRQMMTAFHDQFVQALRASADAYATAEASAAQTMVNAVNAPARALLGHPLISADASTGGGSNALSRVQSMFLGTGGSSALGGSAAANAAASGALQLQPTGGASGLSAVGALLPRAGAAAAAALPALAAESIGNAIKNLYNAVEPWVQYGFNLTAWAVGWLPYIGILAPQINFFYYLGEPIVQAVLFNAIDFVDGTVTFSQALTNIETATAASINQFINTEINWIRGFLPPLPPISPPGFPSLP</sequence>
<evidence type="ECO:0000313" key="7">
    <source>
        <dbReference type="EMBL" id="OMH59089.1"/>
    </source>
</evidence>
<dbReference type="EMBL" id="LR027516">
    <property type="protein sequence ID" value="VCU49432.1"/>
    <property type="molecule type" value="Genomic_DNA"/>
</dbReference>
<dbReference type="SMR" id="A0A045I2C2"/>
<dbReference type="Proteomes" id="UP000050164">
    <property type="component" value="Unassembled WGS sequence"/>
</dbReference>
<dbReference type="AlphaFoldDB" id="A0A045I2C2"/>
<evidence type="ECO:0000313" key="8">
    <source>
        <dbReference type="EMBL" id="REQ51912.1"/>
    </source>
</evidence>
<dbReference type="Proteomes" id="UP000048948">
    <property type="component" value="Unassembled WGS sequence"/>
</dbReference>
<evidence type="ECO:0000313" key="10">
    <source>
        <dbReference type="Proteomes" id="UP000048948"/>
    </source>
</evidence>
<evidence type="ECO:0000313" key="9">
    <source>
        <dbReference type="EMBL" id="VCU49432.1"/>
    </source>
</evidence>
<gene>
    <name evidence="2" type="primary">PE12</name>
    <name evidence="7" type="ORF">A4S10_01252</name>
    <name evidence="9" type="ORF">DKC2_1254</name>
    <name evidence="8" type="ORF">DSJ38_11385</name>
    <name evidence="4" type="ORF">ERS027646_03393</name>
    <name evidence="3" type="ORF">ERS027659_02551</name>
    <name evidence="2" type="ORF">ERS027661_02380</name>
    <name evidence="5" type="ORF">ERS094118_02910</name>
    <name evidence="6" type="ORF">J8J21_16470</name>
</gene>
<evidence type="ECO:0000313" key="13">
    <source>
        <dbReference type="Proteomes" id="UP000050164"/>
    </source>
</evidence>
<evidence type="ECO:0000313" key="16">
    <source>
        <dbReference type="Proteomes" id="UP000300237"/>
    </source>
</evidence>
<proteinExistence type="predicted"/>
<evidence type="ECO:0000313" key="14">
    <source>
        <dbReference type="Proteomes" id="UP000189452"/>
    </source>
</evidence>
<evidence type="ECO:0000313" key="6">
    <source>
        <dbReference type="EMBL" id="MBP0684674.1"/>
    </source>
</evidence>
<dbReference type="EMBL" id="CNFU01000497">
    <property type="protein sequence ID" value="CKR95584.1"/>
    <property type="molecule type" value="Genomic_DNA"/>
</dbReference>
<dbReference type="Proteomes" id="UP000049023">
    <property type="component" value="Unassembled WGS sequence"/>
</dbReference>
<name>A0A045I2C2_MYCTX</name>
<reference evidence="8" key="6">
    <citation type="submission" date="2018-07" db="EMBL/GenBank/DDBJ databases">
        <authorList>
            <person name="Shah S."/>
            <person name="Brown T."/>
            <person name="Auld S."/>
            <person name="Bratton K."/>
            <person name="Narechania A."/>
            <person name="Mathema B."/>
            <person name="Gandhi N."/>
        </authorList>
    </citation>
    <scope>NUCLEOTIDE SEQUENCE</scope>
    <source>
        <strain evidence="8">32301_S10</strain>
    </source>
</reference>
<dbReference type="InterPro" id="IPR000084">
    <property type="entry name" value="PE-PGRS_N"/>
</dbReference>
<reference evidence="7 14" key="3">
    <citation type="submission" date="2016-04" db="EMBL/GenBank/DDBJ databases">
        <authorList>
            <person name="Bigi M."/>
            <person name="Bigi F."/>
            <person name="Soria M.A."/>
        </authorList>
    </citation>
    <scope>NUCLEOTIDE SEQUENCE [LARGE SCALE GENOMIC DNA]</scope>
    <source>
        <strain evidence="7 14">6548</strain>
    </source>
</reference>
<accession>A0A045I2C2</accession>
<evidence type="ECO:0000313" key="3">
    <source>
        <dbReference type="EMBL" id="CKS03812.1"/>
    </source>
</evidence>
<dbReference type="EMBL" id="LWDQ01000001">
    <property type="protein sequence ID" value="OMH59089.1"/>
    <property type="molecule type" value="Genomic_DNA"/>
</dbReference>
<dbReference type="EMBL" id="JAGIZI010000029">
    <property type="protein sequence ID" value="MBP0684674.1"/>
    <property type="molecule type" value="Genomic_DNA"/>
</dbReference>
<protein>
    <submittedName>
        <fullName evidence="2 9">PE family protein</fullName>
    </submittedName>
</protein>
<evidence type="ECO:0000259" key="1">
    <source>
        <dbReference type="Pfam" id="PF00934"/>
    </source>
</evidence>
<evidence type="ECO:0000313" key="5">
    <source>
        <dbReference type="EMBL" id="CLW60778.1"/>
    </source>
</evidence>
<reference evidence="10 11" key="2">
    <citation type="submission" date="2015-03" db="EMBL/GenBank/DDBJ databases">
        <authorList>
            <consortium name="Pathogen Informatics"/>
        </authorList>
    </citation>
    <scope>NUCLEOTIDE SEQUENCE [LARGE SCALE GENOMIC DNA]</scope>
    <source>
        <strain evidence="4 10">Bir 172</strain>
        <strain evidence="3 13">Bir 185</strain>
        <strain evidence="2 11">Bir 187</strain>
    </source>
</reference>
<evidence type="ECO:0000313" key="12">
    <source>
        <dbReference type="Proteomes" id="UP000050139"/>
    </source>
</evidence>
<dbReference type="Proteomes" id="UP000300237">
    <property type="component" value="Chromosome"/>
</dbReference>
<dbReference type="Pfam" id="PF00934">
    <property type="entry name" value="PE"/>
    <property type="match status" value="1"/>
</dbReference>
<reference evidence="8 15" key="4">
    <citation type="journal article" date="2017" name="N. Engl. J. Med.">
        <title>Transmission of Extensively Drug-Resistant Tuberculosis in South Africa.</title>
        <authorList>
            <person name="Shah N.S."/>
            <person name="Auld S.C."/>
            <person name="Brust J.C."/>
            <person name="Mathema B."/>
            <person name="Ismail N."/>
            <person name="Moodley P."/>
            <person name="Mlisana K."/>
            <person name="Allana S."/>
            <person name="Campbell A."/>
            <person name="Mthiyane T."/>
            <person name="Morris N."/>
            <person name="Mpangase P."/>
            <person name="van der Meulen H."/>
            <person name="Omar S.V."/>
            <person name="Brown T.S."/>
            <person name="Narechania A."/>
            <person name="Shaskina E."/>
            <person name="Kapwata T."/>
            <person name="Kreiswirth B."/>
            <person name="Gandhi N.R."/>
        </authorList>
    </citation>
    <scope>NUCLEOTIDE SEQUENCE [LARGE SCALE GENOMIC DNA]</scope>
    <source>
        <strain evidence="8 15">32301_S10</strain>
    </source>
</reference>
<dbReference type="Proteomes" id="UP000671119">
    <property type="component" value="Unassembled WGS sequence"/>
</dbReference>
<reference evidence="6 17" key="8">
    <citation type="submission" date="2021-03" db="EMBL/GenBank/DDBJ databases">
        <title>Whole Genome Sequencing of Mycobacterium tuberculosis clinical isolates from Arunachal Pradesh, India.</title>
        <authorList>
            <person name="Singh S."/>
            <person name="Mudliar S.R."/>
            <person name="Kulsum U."/>
            <person name="Rufai S.B."/>
            <person name="Singh P.K."/>
            <person name="Umpo M."/>
            <person name="Nyori M."/>
        </authorList>
    </citation>
    <scope>NUCLEOTIDE SEQUENCE [LARGE SCALE GENOMIC DNA]</scope>
    <source>
        <strain evidence="6 17">OMICS/BPL/0142/20/SP</strain>
    </source>
</reference>
<dbReference type="SUPFAM" id="SSF140459">
    <property type="entry name" value="PE/PPE dimer-like"/>
    <property type="match status" value="1"/>
</dbReference>
<dbReference type="Proteomes" id="UP000189452">
    <property type="component" value="Chromosome"/>
</dbReference>
<dbReference type="GeneID" id="45425144"/>
<dbReference type="OMA" id="LFNTLDW"/>
<reference evidence="9 16" key="7">
    <citation type="submission" date="2018-08" db="EMBL/GenBank/DDBJ databases">
        <authorList>
            <person name="Fokvardsen B D."/>
            <person name="Norman A."/>
        </authorList>
    </citation>
    <scope>NUCLEOTIDE SEQUENCE [LARGE SCALE GENOMIC DNA]</scope>
    <source>
        <strain evidence="9 16">DKC2</strain>
    </source>
</reference>
<dbReference type="EMBL" id="CNFT01000622">
    <property type="protein sequence ID" value="CKS03812.1"/>
    <property type="molecule type" value="Genomic_DNA"/>
</dbReference>
<dbReference type="Gene3D" id="1.10.287.850">
    <property type="entry name" value="HP0062-like domain"/>
    <property type="match status" value="1"/>
</dbReference>
<dbReference type="EMBL" id="COPH01000023">
    <property type="protein sequence ID" value="CLW60778.1"/>
    <property type="molecule type" value="Genomic_DNA"/>
</dbReference>
<reference evidence="7 14" key="5">
    <citation type="submission" date="2017-02" db="EMBL/GenBank/DDBJ databases">
        <title>Protein polymorphisms may explain contrasting epidemiological fitness of two variants of a multidrug-resistant Mycobacterium tuberculosis strain.</title>
        <authorList>
            <person name="Bigi M.M."/>
            <person name="Lopez B."/>
            <person name="Blanco F.C."/>
            <person name="Sasiain M.C."/>
            <person name="De La Barrera S."/>
            <person name="Ritacco V."/>
            <person name="Bigi F."/>
            <person name="Soria M.A."/>
        </authorList>
    </citation>
    <scope>NUCLEOTIDE SEQUENCE [LARGE SCALE GENOMIC DNA]</scope>
    <source>
        <strain evidence="7 14">6548</strain>
    </source>
</reference>
<dbReference type="EMBL" id="QTBD01000149">
    <property type="protein sequence ID" value="REQ51912.1"/>
    <property type="molecule type" value="Genomic_DNA"/>
</dbReference>
<feature type="domain" description="PE" evidence="1">
    <location>
        <begin position="4"/>
        <end position="94"/>
    </location>
</feature>
<dbReference type="EMBL" id="CNGE01000789">
    <property type="protein sequence ID" value="CKT34791.1"/>
    <property type="molecule type" value="Genomic_DNA"/>
</dbReference>
<dbReference type="Proteomes" id="UP000256381">
    <property type="component" value="Unassembled WGS sequence"/>
</dbReference>
<evidence type="ECO:0000313" key="2">
    <source>
        <dbReference type="EMBL" id="CKR95584.1"/>
    </source>
</evidence>
<dbReference type="RefSeq" id="WP_003898753.1">
    <property type="nucleotide sequence ID" value="NZ_AP017901.1"/>
</dbReference>